<reference evidence="3" key="1">
    <citation type="journal article" date="2020" name="Stud. Mycol.">
        <title>101 Dothideomycetes genomes: a test case for predicting lifestyles and emergence of pathogens.</title>
        <authorList>
            <person name="Haridas S."/>
            <person name="Albert R."/>
            <person name="Binder M."/>
            <person name="Bloem J."/>
            <person name="Labutti K."/>
            <person name="Salamov A."/>
            <person name="Andreopoulos B."/>
            <person name="Baker S."/>
            <person name="Barry K."/>
            <person name="Bills G."/>
            <person name="Bluhm B."/>
            <person name="Cannon C."/>
            <person name="Castanera R."/>
            <person name="Culley D."/>
            <person name="Daum C."/>
            <person name="Ezra D."/>
            <person name="Gonzalez J."/>
            <person name="Henrissat B."/>
            <person name="Kuo A."/>
            <person name="Liang C."/>
            <person name="Lipzen A."/>
            <person name="Lutzoni F."/>
            <person name="Magnuson J."/>
            <person name="Mondo S."/>
            <person name="Nolan M."/>
            <person name="Ohm R."/>
            <person name="Pangilinan J."/>
            <person name="Park H.-J."/>
            <person name="Ramirez L."/>
            <person name="Alfaro M."/>
            <person name="Sun H."/>
            <person name="Tritt A."/>
            <person name="Yoshinaga Y."/>
            <person name="Zwiers L.-H."/>
            <person name="Turgeon B."/>
            <person name="Goodwin S."/>
            <person name="Spatafora J."/>
            <person name="Crous P."/>
            <person name="Grigoriev I."/>
        </authorList>
    </citation>
    <scope>NUCLEOTIDE SEQUENCE</scope>
    <source>
        <strain evidence="3">Tuck. ex Michener</strain>
    </source>
</reference>
<dbReference type="PANTHER" id="PTHR24320:SF283">
    <property type="entry name" value="RETINOL DEHYDROGENASE 11"/>
    <property type="match status" value="1"/>
</dbReference>
<dbReference type="Proteomes" id="UP000800092">
    <property type="component" value="Unassembled WGS sequence"/>
</dbReference>
<protein>
    <submittedName>
        <fullName evidence="3">Putative short-chain dehydrogenase</fullName>
    </submittedName>
</protein>
<evidence type="ECO:0000256" key="1">
    <source>
        <dbReference type="ARBA" id="ARBA00006484"/>
    </source>
</evidence>
<dbReference type="OrthoDB" id="191139at2759"/>
<comment type="similarity">
    <text evidence="1">Belongs to the short-chain dehydrogenases/reductases (SDR) family.</text>
</comment>
<evidence type="ECO:0000256" key="2">
    <source>
        <dbReference type="ARBA" id="ARBA00023002"/>
    </source>
</evidence>
<dbReference type="Pfam" id="PF00106">
    <property type="entry name" value="adh_short"/>
    <property type="match status" value="1"/>
</dbReference>
<proteinExistence type="inferred from homology"/>
<dbReference type="Gene3D" id="3.40.50.720">
    <property type="entry name" value="NAD(P)-binding Rossmann-like Domain"/>
    <property type="match status" value="1"/>
</dbReference>
<accession>A0A6A6H0Y5</accession>
<dbReference type="EMBL" id="ML991824">
    <property type="protein sequence ID" value="KAF2231685.1"/>
    <property type="molecule type" value="Genomic_DNA"/>
</dbReference>
<dbReference type="SUPFAM" id="SSF51735">
    <property type="entry name" value="NAD(P)-binding Rossmann-fold domains"/>
    <property type="match status" value="1"/>
</dbReference>
<organism evidence="3 4">
    <name type="scientific">Viridothelium virens</name>
    <name type="common">Speckled blister lichen</name>
    <name type="synonym">Trypethelium virens</name>
    <dbReference type="NCBI Taxonomy" id="1048519"/>
    <lineage>
        <taxon>Eukaryota</taxon>
        <taxon>Fungi</taxon>
        <taxon>Dikarya</taxon>
        <taxon>Ascomycota</taxon>
        <taxon>Pezizomycotina</taxon>
        <taxon>Dothideomycetes</taxon>
        <taxon>Dothideomycetes incertae sedis</taxon>
        <taxon>Trypetheliales</taxon>
        <taxon>Trypetheliaceae</taxon>
        <taxon>Viridothelium</taxon>
    </lineage>
</organism>
<dbReference type="InterPro" id="IPR002347">
    <property type="entry name" value="SDR_fam"/>
</dbReference>
<sequence>MEESINALKEKFPDVDYRPLKLDLSSQQAVRAAAAELLSWTDVPSIDIVVNSAGIMNIPERTMNEDGIEIQFATNHIGHFLFTCLIMPKLLKAAETTERGSTRVVNISSGSPTVGSMRWSDMNFEKINKDLPEAEQPAYATHRLFGAKDPENKSYLPLEGYNQSKVANLLFSIAVNKRLYEKHGILSLTVHPGVIPTELGRSALPETMEAVRAMAENKVFTYKTLGAGAATGVVAALDPQLGAGETRDGKENWGVFLVDCQISDKATPLAESSAEAEKLWKLSEDLVKEKFAW</sequence>
<dbReference type="AlphaFoldDB" id="A0A6A6H0Y5"/>
<dbReference type="InterPro" id="IPR036291">
    <property type="entry name" value="NAD(P)-bd_dom_sf"/>
</dbReference>
<evidence type="ECO:0000313" key="3">
    <source>
        <dbReference type="EMBL" id="KAF2231685.1"/>
    </source>
</evidence>
<gene>
    <name evidence="3" type="ORF">EV356DRAFT_506731</name>
</gene>
<name>A0A6A6H0Y5_VIRVR</name>
<keyword evidence="2" id="KW-0560">Oxidoreductase</keyword>
<keyword evidence="4" id="KW-1185">Reference proteome</keyword>
<evidence type="ECO:0000313" key="4">
    <source>
        <dbReference type="Proteomes" id="UP000800092"/>
    </source>
</evidence>
<dbReference type="GO" id="GO:0016491">
    <property type="term" value="F:oxidoreductase activity"/>
    <property type="evidence" value="ECO:0007669"/>
    <property type="project" value="UniProtKB-KW"/>
</dbReference>
<dbReference type="PANTHER" id="PTHR24320">
    <property type="entry name" value="RETINOL DEHYDROGENASE"/>
    <property type="match status" value="1"/>
</dbReference>